<evidence type="ECO:0000313" key="8">
    <source>
        <dbReference type="EMBL" id="KAK4238238.1"/>
    </source>
</evidence>
<dbReference type="InterPro" id="IPR005828">
    <property type="entry name" value="MFS_sugar_transport-like"/>
</dbReference>
<reference evidence="8" key="1">
    <citation type="journal article" date="2023" name="Mol. Phylogenet. Evol.">
        <title>Genome-scale phylogeny and comparative genomics of the fungal order Sordariales.</title>
        <authorList>
            <person name="Hensen N."/>
            <person name="Bonometti L."/>
            <person name="Westerberg I."/>
            <person name="Brannstrom I.O."/>
            <person name="Guillou S."/>
            <person name="Cros-Aarteil S."/>
            <person name="Calhoun S."/>
            <person name="Haridas S."/>
            <person name="Kuo A."/>
            <person name="Mondo S."/>
            <person name="Pangilinan J."/>
            <person name="Riley R."/>
            <person name="LaButti K."/>
            <person name="Andreopoulos B."/>
            <person name="Lipzen A."/>
            <person name="Chen C."/>
            <person name="Yan M."/>
            <person name="Daum C."/>
            <person name="Ng V."/>
            <person name="Clum A."/>
            <person name="Steindorff A."/>
            <person name="Ohm R.A."/>
            <person name="Martin F."/>
            <person name="Silar P."/>
            <person name="Natvig D.O."/>
            <person name="Lalanne C."/>
            <person name="Gautier V."/>
            <person name="Ament-Velasquez S.L."/>
            <person name="Kruys A."/>
            <person name="Hutchinson M.I."/>
            <person name="Powell A.J."/>
            <person name="Barry K."/>
            <person name="Miller A.N."/>
            <person name="Grigoriev I.V."/>
            <person name="Debuchy R."/>
            <person name="Gladieux P."/>
            <person name="Hiltunen Thoren M."/>
            <person name="Johannesson H."/>
        </authorList>
    </citation>
    <scope>NUCLEOTIDE SEQUENCE</scope>
    <source>
        <strain evidence="8">CBS 532.94</strain>
    </source>
</reference>
<dbReference type="PANTHER" id="PTHR24064">
    <property type="entry name" value="SOLUTE CARRIER FAMILY 22 MEMBER"/>
    <property type="match status" value="1"/>
</dbReference>
<comment type="subcellular location">
    <subcellularLocation>
        <location evidence="1">Membrane</location>
        <topology evidence="1">Multi-pass membrane protein</topology>
    </subcellularLocation>
</comment>
<name>A0AAN7CC21_9PEZI</name>
<proteinExistence type="predicted"/>
<sequence>MTGKQLSDDRRAILSRLLQIRKLNNHEIAWALGIDERTVGRRRYEFEATGELKKHKDVSKNAEKLKPHHVEKLVLWHRDHSDALLEDMQLFLRTQCGLEVSIATISRQLRKAYGGAFLRNGRCARIRSRQQRAAEGRSIALELQQTASGESNSGQTPALEPYHDHDQRQLAPLEHILEPQQEPPRQAPLAPASHCCRAAVSDQQFVDRQQLRYELDLNSWNLRIWGVAASGFLTDSYNLFATNVILSTISFVYFPHAKWCGLVINLATLLGSVIGQLLFGYLADRYGRTRLYGIELVLVIVSTIGVATTSDGYEDMSFLALFTWWRFVMGVGIGAEYPLSAVITSEWASTSSRATMLSSVFLMQPVGQALAQLVGLWVLLGEDRAHNLHDKQCGIDALHEEECKKIIDGIWRLVIGSGAVPALLAIIFRFFLYDCGLYTLEVKNKPGNAFRDTQRVYGAPPTSNGIALSPGGGGNPFESEPMPRQFTFEDLHTYFIKDKNWYYLLGTAMTWFFLDVSFYGFSLDNRGTLADLWATHERVHVSPDLPCWNSTLLGGTPLARTWKTLGIPTWQSDVTEPCNTIYQTLIEQTKQYLVTVSIASIAGSVCFIFFANRIRRREWLTWSFIILTVLFLVTGGVYYGVAHRPGAPATVVCVAICHFMFNFGANTLTFVIPAEIFPTCYRSTCHGISAAAGKLGSIVAVLVVYGINSGYSSSTRQGLIFLLFATFMALGAIYSWAYLPDIQRVVYDGESGRKRLETKALEELGEGYIRACQEGQVIGLRSKWDDLKGMLRDRKRMRSMGGEPTPPPPPAPAPAEVDGMGVA</sequence>
<evidence type="ECO:0000256" key="6">
    <source>
        <dbReference type="SAM" id="Phobius"/>
    </source>
</evidence>
<feature type="compositionally biased region" description="Pro residues" evidence="5">
    <location>
        <begin position="804"/>
        <end position="813"/>
    </location>
</feature>
<keyword evidence="2 6" id="KW-0812">Transmembrane</keyword>
<dbReference type="AlphaFoldDB" id="A0AAN7CC21"/>
<accession>A0AAN7CC21</accession>
<dbReference type="InterPro" id="IPR005829">
    <property type="entry name" value="Sugar_transporter_CS"/>
</dbReference>
<keyword evidence="9" id="KW-1185">Reference proteome</keyword>
<dbReference type="SUPFAM" id="SSF46689">
    <property type="entry name" value="Homeodomain-like"/>
    <property type="match status" value="1"/>
</dbReference>
<dbReference type="GO" id="GO:0022857">
    <property type="term" value="F:transmembrane transporter activity"/>
    <property type="evidence" value="ECO:0007669"/>
    <property type="project" value="InterPro"/>
</dbReference>
<feature type="transmembrane region" description="Helical" evidence="6">
    <location>
        <begin position="262"/>
        <end position="283"/>
    </location>
</feature>
<evidence type="ECO:0000259" key="7">
    <source>
        <dbReference type="PROSITE" id="PS50850"/>
    </source>
</evidence>
<dbReference type="InterPro" id="IPR020846">
    <property type="entry name" value="MFS_dom"/>
</dbReference>
<evidence type="ECO:0000256" key="1">
    <source>
        <dbReference type="ARBA" id="ARBA00004141"/>
    </source>
</evidence>
<evidence type="ECO:0000256" key="4">
    <source>
        <dbReference type="ARBA" id="ARBA00023136"/>
    </source>
</evidence>
<feature type="transmembrane region" description="Helical" evidence="6">
    <location>
        <begin position="592"/>
        <end position="612"/>
    </location>
</feature>
<dbReference type="Gene3D" id="1.20.1250.20">
    <property type="entry name" value="MFS general substrate transporter like domains"/>
    <property type="match status" value="2"/>
</dbReference>
<dbReference type="Pfam" id="PF00083">
    <property type="entry name" value="Sugar_tr"/>
    <property type="match status" value="2"/>
</dbReference>
<dbReference type="EMBL" id="MU860103">
    <property type="protein sequence ID" value="KAK4238238.1"/>
    <property type="molecule type" value="Genomic_DNA"/>
</dbReference>
<feature type="transmembrane region" description="Helical" evidence="6">
    <location>
        <begin position="316"/>
        <end position="339"/>
    </location>
</feature>
<dbReference type="PROSITE" id="PS50850">
    <property type="entry name" value="MFS"/>
    <property type="match status" value="1"/>
</dbReference>
<dbReference type="InterPro" id="IPR036259">
    <property type="entry name" value="MFS_trans_sf"/>
</dbReference>
<comment type="caution">
    <text evidence="8">The sequence shown here is derived from an EMBL/GenBank/DDBJ whole genome shotgun (WGS) entry which is preliminary data.</text>
</comment>
<evidence type="ECO:0000256" key="2">
    <source>
        <dbReference type="ARBA" id="ARBA00022692"/>
    </source>
</evidence>
<dbReference type="Proteomes" id="UP001303760">
    <property type="component" value="Unassembled WGS sequence"/>
</dbReference>
<feature type="transmembrane region" description="Helical" evidence="6">
    <location>
        <begin position="647"/>
        <end position="672"/>
    </location>
</feature>
<keyword evidence="4 6" id="KW-0472">Membrane</keyword>
<evidence type="ECO:0000313" key="9">
    <source>
        <dbReference type="Proteomes" id="UP001303760"/>
    </source>
</evidence>
<reference evidence="8" key="2">
    <citation type="submission" date="2023-05" db="EMBL/GenBank/DDBJ databases">
        <authorList>
            <consortium name="Lawrence Berkeley National Laboratory"/>
            <person name="Steindorff A."/>
            <person name="Hensen N."/>
            <person name="Bonometti L."/>
            <person name="Westerberg I."/>
            <person name="Brannstrom I.O."/>
            <person name="Guillou S."/>
            <person name="Cros-Aarteil S."/>
            <person name="Calhoun S."/>
            <person name="Haridas S."/>
            <person name="Kuo A."/>
            <person name="Mondo S."/>
            <person name="Pangilinan J."/>
            <person name="Riley R."/>
            <person name="Labutti K."/>
            <person name="Andreopoulos B."/>
            <person name="Lipzen A."/>
            <person name="Chen C."/>
            <person name="Yanf M."/>
            <person name="Daum C."/>
            <person name="Ng V."/>
            <person name="Clum A."/>
            <person name="Ohm R."/>
            <person name="Martin F."/>
            <person name="Silar P."/>
            <person name="Natvig D."/>
            <person name="Lalanne C."/>
            <person name="Gautier V."/>
            <person name="Ament-Velasquez S.L."/>
            <person name="Kruys A."/>
            <person name="Hutchinson M.I."/>
            <person name="Powell A.J."/>
            <person name="Barry K."/>
            <person name="Miller A.N."/>
            <person name="Grigoriev I.V."/>
            <person name="Debuchy R."/>
            <person name="Gladieux P."/>
            <person name="Thoren M.H."/>
            <person name="Johannesson H."/>
        </authorList>
    </citation>
    <scope>NUCLEOTIDE SEQUENCE</scope>
    <source>
        <strain evidence="8">CBS 532.94</strain>
    </source>
</reference>
<protein>
    <submittedName>
        <fullName evidence="8">Major facilitator superfamily domain-containing protein</fullName>
    </submittedName>
</protein>
<feature type="transmembrane region" description="Helical" evidence="6">
    <location>
        <begin position="684"/>
        <end position="707"/>
    </location>
</feature>
<dbReference type="InterPro" id="IPR009057">
    <property type="entry name" value="Homeodomain-like_sf"/>
</dbReference>
<feature type="transmembrane region" description="Helical" evidence="6">
    <location>
        <begin position="501"/>
        <end position="521"/>
    </location>
</feature>
<feature type="transmembrane region" description="Helical" evidence="6">
    <location>
        <begin position="360"/>
        <end position="380"/>
    </location>
</feature>
<feature type="region of interest" description="Disordered" evidence="5">
    <location>
        <begin position="797"/>
        <end position="823"/>
    </location>
</feature>
<feature type="domain" description="Major facilitator superfamily (MFS) profile" evidence="7">
    <location>
        <begin position="224"/>
        <end position="743"/>
    </location>
</feature>
<gene>
    <name evidence="8" type="ORF">C8A03DRAFT_43981</name>
</gene>
<dbReference type="SUPFAM" id="SSF103473">
    <property type="entry name" value="MFS general substrate transporter"/>
    <property type="match status" value="1"/>
</dbReference>
<evidence type="ECO:0000256" key="5">
    <source>
        <dbReference type="SAM" id="MobiDB-lite"/>
    </source>
</evidence>
<dbReference type="PROSITE" id="PS00217">
    <property type="entry name" value="SUGAR_TRANSPORT_2"/>
    <property type="match status" value="1"/>
</dbReference>
<organism evidence="8 9">
    <name type="scientific">Achaetomium macrosporum</name>
    <dbReference type="NCBI Taxonomy" id="79813"/>
    <lineage>
        <taxon>Eukaryota</taxon>
        <taxon>Fungi</taxon>
        <taxon>Dikarya</taxon>
        <taxon>Ascomycota</taxon>
        <taxon>Pezizomycotina</taxon>
        <taxon>Sordariomycetes</taxon>
        <taxon>Sordariomycetidae</taxon>
        <taxon>Sordariales</taxon>
        <taxon>Chaetomiaceae</taxon>
        <taxon>Achaetomium</taxon>
    </lineage>
</organism>
<evidence type="ECO:0000256" key="3">
    <source>
        <dbReference type="ARBA" id="ARBA00022989"/>
    </source>
</evidence>
<feature type="transmembrane region" description="Helical" evidence="6">
    <location>
        <begin position="719"/>
        <end position="739"/>
    </location>
</feature>
<feature type="transmembrane region" description="Helical" evidence="6">
    <location>
        <begin position="410"/>
        <end position="432"/>
    </location>
</feature>
<dbReference type="GO" id="GO:0016020">
    <property type="term" value="C:membrane"/>
    <property type="evidence" value="ECO:0007669"/>
    <property type="project" value="UniProtKB-SubCell"/>
</dbReference>
<feature type="transmembrane region" description="Helical" evidence="6">
    <location>
        <begin position="619"/>
        <end position="641"/>
    </location>
</feature>
<feature type="transmembrane region" description="Helical" evidence="6">
    <location>
        <begin position="290"/>
        <end position="310"/>
    </location>
</feature>
<keyword evidence="3 6" id="KW-1133">Transmembrane helix</keyword>